<dbReference type="Proteomes" id="UP000636505">
    <property type="component" value="Unassembled WGS sequence"/>
</dbReference>
<dbReference type="NCBIfam" id="TIGR01215">
    <property type="entry name" value="minE"/>
    <property type="match status" value="1"/>
</dbReference>
<comment type="similarity">
    <text evidence="1 3">Belongs to the MinE family.</text>
</comment>
<evidence type="ECO:0000256" key="1">
    <source>
        <dbReference type="ARBA" id="ARBA00008168"/>
    </source>
</evidence>
<evidence type="ECO:0000313" key="5">
    <source>
        <dbReference type="EMBL" id="MBE9076855.1"/>
    </source>
</evidence>
<dbReference type="Pfam" id="PF03776">
    <property type="entry name" value="MinE"/>
    <property type="match status" value="1"/>
</dbReference>
<keyword evidence="3" id="KW-0131">Cell cycle</keyword>
<comment type="caution">
    <text evidence="5">The sequence shown here is derived from an EMBL/GenBank/DDBJ whole genome shotgun (WGS) entry which is preliminary data.</text>
</comment>
<accession>A0A8J7A6J3</accession>
<dbReference type="EMBL" id="JADEXG010000010">
    <property type="protein sequence ID" value="MBE9076855.1"/>
    <property type="molecule type" value="Genomic_DNA"/>
</dbReference>
<dbReference type="InterPro" id="IPR005527">
    <property type="entry name" value="MinE"/>
</dbReference>
<dbReference type="GO" id="GO:0032955">
    <property type="term" value="P:regulation of division septum assembly"/>
    <property type="evidence" value="ECO:0007669"/>
    <property type="project" value="InterPro"/>
</dbReference>
<organism evidence="5 6">
    <name type="scientific">Vasconcelosia minhoensis LEGE 07310</name>
    <dbReference type="NCBI Taxonomy" id="915328"/>
    <lineage>
        <taxon>Bacteria</taxon>
        <taxon>Bacillati</taxon>
        <taxon>Cyanobacteriota</taxon>
        <taxon>Cyanophyceae</taxon>
        <taxon>Nodosilineales</taxon>
        <taxon>Cymatolegaceae</taxon>
        <taxon>Vasconcelosia</taxon>
        <taxon>Vasconcelosia minhoensis</taxon>
    </lineage>
</organism>
<evidence type="ECO:0000313" key="6">
    <source>
        <dbReference type="Proteomes" id="UP000636505"/>
    </source>
</evidence>
<gene>
    <name evidence="3 5" type="primary">minE</name>
    <name evidence="5" type="ORF">IQ241_06020</name>
</gene>
<reference evidence="5" key="1">
    <citation type="submission" date="2020-10" db="EMBL/GenBank/DDBJ databases">
        <authorList>
            <person name="Castelo-Branco R."/>
            <person name="Eusebio N."/>
            <person name="Adriana R."/>
            <person name="Vieira A."/>
            <person name="Brugerolle De Fraissinette N."/>
            <person name="Rezende De Castro R."/>
            <person name="Schneider M.P."/>
            <person name="Vasconcelos V."/>
            <person name="Leao P.N."/>
        </authorList>
    </citation>
    <scope>NUCLEOTIDE SEQUENCE</scope>
    <source>
        <strain evidence="5">LEGE 07310</strain>
    </source>
</reference>
<feature type="region of interest" description="Disordered" evidence="4">
    <location>
        <begin position="116"/>
        <end position="151"/>
    </location>
</feature>
<proteinExistence type="inferred from homology"/>
<dbReference type="AlphaFoldDB" id="A0A8J7A6J3"/>
<sequence length="151" mass="17441">MTIPVISDLIDRLFSGRTQHSRDDVKRRLQIVLAHDRLDLDPQTLERMRQEIIQVVSRYVEIDFETLEFSLETDQRVTALIANVPIRRMRPPNTAPDRPIDAELEAADIELDLSDGDILLRDETEEPTPTLPRSKEFVVIDDPDGRHDKAF</sequence>
<comment type="function">
    <text evidence="2 3">Prevents the cell division inhibition by proteins MinC and MinD at internal division sites while permitting inhibition at polar sites. This ensures cell division at the proper site by restricting the formation of a division septum at the midpoint of the long axis of the cell.</text>
</comment>
<evidence type="ECO:0000256" key="3">
    <source>
        <dbReference type="HAMAP-Rule" id="MF_00262"/>
    </source>
</evidence>
<dbReference type="HAMAP" id="MF_00262">
    <property type="entry name" value="MinE"/>
    <property type="match status" value="1"/>
</dbReference>
<protein>
    <recommendedName>
        <fullName evidence="3">Cell division topological specificity factor</fullName>
    </recommendedName>
</protein>
<dbReference type="Gene3D" id="3.30.1070.10">
    <property type="entry name" value="Cell division topological specificity factor MinE"/>
    <property type="match status" value="1"/>
</dbReference>
<keyword evidence="3 5" id="KW-0132">Cell division</keyword>
<name>A0A8J7A6J3_9CYAN</name>
<dbReference type="InterPro" id="IPR036707">
    <property type="entry name" value="MinE_sf"/>
</dbReference>
<evidence type="ECO:0000256" key="2">
    <source>
        <dbReference type="ARBA" id="ARBA00025265"/>
    </source>
</evidence>
<keyword evidence="6" id="KW-1185">Reference proteome</keyword>
<dbReference type="GO" id="GO:0051301">
    <property type="term" value="P:cell division"/>
    <property type="evidence" value="ECO:0007669"/>
    <property type="project" value="UniProtKB-KW"/>
</dbReference>
<feature type="compositionally biased region" description="Basic and acidic residues" evidence="4">
    <location>
        <begin position="133"/>
        <end position="151"/>
    </location>
</feature>
<dbReference type="SUPFAM" id="SSF55229">
    <property type="entry name" value="Cell division protein MinE topological specificity domain"/>
    <property type="match status" value="1"/>
</dbReference>
<evidence type="ECO:0000256" key="4">
    <source>
        <dbReference type="SAM" id="MobiDB-lite"/>
    </source>
</evidence>